<sequence length="56" mass="5774">MASAVEDRGEGAGALWLSGGTGTVVDDIGLGEVALPWVQPARARTARALRLRTVVV</sequence>
<accession>L1L0D3</accession>
<dbReference type="EMBL" id="AEJC01000235">
    <property type="protein sequence ID" value="EKX66249.1"/>
    <property type="molecule type" value="Genomic_DNA"/>
</dbReference>
<name>L1L0D3_9ACTN</name>
<evidence type="ECO:0000313" key="2">
    <source>
        <dbReference type="Proteomes" id="UP000010411"/>
    </source>
</evidence>
<dbReference type="Proteomes" id="UP000010411">
    <property type="component" value="Unassembled WGS sequence"/>
</dbReference>
<proteinExistence type="predicted"/>
<organism evidence="1 2">
    <name type="scientific">Streptomyces ipomoeae 91-03</name>
    <dbReference type="NCBI Taxonomy" id="698759"/>
    <lineage>
        <taxon>Bacteria</taxon>
        <taxon>Bacillati</taxon>
        <taxon>Actinomycetota</taxon>
        <taxon>Actinomycetes</taxon>
        <taxon>Kitasatosporales</taxon>
        <taxon>Streptomycetaceae</taxon>
        <taxon>Streptomyces</taxon>
    </lineage>
</organism>
<keyword evidence="2" id="KW-1185">Reference proteome</keyword>
<comment type="caution">
    <text evidence="1">The sequence shown here is derived from an EMBL/GenBank/DDBJ whole genome shotgun (WGS) entry which is preliminary data.</text>
</comment>
<dbReference type="AlphaFoldDB" id="L1L0D3"/>
<gene>
    <name evidence="1" type="ORF">STRIP9103_04564</name>
</gene>
<reference evidence="1 2" key="1">
    <citation type="submission" date="2012-11" db="EMBL/GenBank/DDBJ databases">
        <authorList>
            <person name="Huguet-Tapia J.C."/>
            <person name="Durkin A.S."/>
            <person name="Pettis G.S."/>
            <person name="Badger J.H."/>
        </authorList>
    </citation>
    <scope>NUCLEOTIDE SEQUENCE [LARGE SCALE GENOMIC DNA]</scope>
    <source>
        <strain evidence="1 2">91-03</strain>
    </source>
</reference>
<protein>
    <submittedName>
        <fullName evidence="1">Uncharacterized protein</fullName>
    </submittedName>
</protein>
<evidence type="ECO:0000313" key="1">
    <source>
        <dbReference type="EMBL" id="EKX66249.1"/>
    </source>
</evidence>
<dbReference type="RefSeq" id="WP_009311943.1">
    <property type="nucleotide sequence ID" value="NZ_AEJC01000235.1"/>
</dbReference>